<evidence type="ECO:0000313" key="7">
    <source>
        <dbReference type="EMBL" id="MBB6671446.1"/>
    </source>
</evidence>
<accession>A0A7X0RS19</accession>
<evidence type="ECO:0000256" key="1">
    <source>
        <dbReference type="ARBA" id="ARBA00022475"/>
    </source>
</evidence>
<dbReference type="Proteomes" id="UP000547209">
    <property type="component" value="Unassembled WGS sequence"/>
</dbReference>
<feature type="compositionally biased region" description="Low complexity" evidence="6">
    <location>
        <begin position="28"/>
        <end position="40"/>
    </location>
</feature>
<keyword evidence="1" id="KW-1003">Cell membrane</keyword>
<dbReference type="SUPFAM" id="SSF53850">
    <property type="entry name" value="Periplasmic binding protein-like II"/>
    <property type="match status" value="1"/>
</dbReference>
<dbReference type="InterPro" id="IPR050490">
    <property type="entry name" value="Bact_solute-bd_prot1"/>
</dbReference>
<name>A0A7X0RS19_9BACL</name>
<keyword evidence="4" id="KW-0564">Palmitate</keyword>
<dbReference type="Pfam" id="PF01547">
    <property type="entry name" value="SBP_bac_1"/>
    <property type="match status" value="1"/>
</dbReference>
<dbReference type="Gene3D" id="3.40.190.10">
    <property type="entry name" value="Periplasmic binding protein-like II"/>
    <property type="match status" value="1"/>
</dbReference>
<keyword evidence="8" id="KW-1185">Reference proteome</keyword>
<dbReference type="RefSeq" id="WP_185142929.1">
    <property type="nucleotide sequence ID" value="NZ_JACJVP010000021.1"/>
</dbReference>
<evidence type="ECO:0000256" key="2">
    <source>
        <dbReference type="ARBA" id="ARBA00022729"/>
    </source>
</evidence>
<keyword evidence="2" id="KW-0732">Signal</keyword>
<evidence type="ECO:0000256" key="5">
    <source>
        <dbReference type="ARBA" id="ARBA00023288"/>
    </source>
</evidence>
<reference evidence="7 8" key="1">
    <citation type="submission" date="2020-08" db="EMBL/GenBank/DDBJ databases">
        <title>Cohnella phylogeny.</title>
        <authorList>
            <person name="Dunlap C."/>
        </authorList>
    </citation>
    <scope>NUCLEOTIDE SEQUENCE [LARGE SCALE GENOMIC DNA]</scope>
    <source>
        <strain evidence="7 8">DSM 28246</strain>
    </source>
</reference>
<protein>
    <submittedName>
        <fullName evidence="7">Extracellular solute-binding protein</fullName>
    </submittedName>
</protein>
<dbReference type="PROSITE" id="PS51257">
    <property type="entry name" value="PROKAR_LIPOPROTEIN"/>
    <property type="match status" value="1"/>
</dbReference>
<evidence type="ECO:0000256" key="3">
    <source>
        <dbReference type="ARBA" id="ARBA00023136"/>
    </source>
</evidence>
<dbReference type="EMBL" id="JACJVP010000021">
    <property type="protein sequence ID" value="MBB6671446.1"/>
    <property type="molecule type" value="Genomic_DNA"/>
</dbReference>
<gene>
    <name evidence="7" type="ORF">H7C19_12220</name>
</gene>
<proteinExistence type="predicted"/>
<comment type="caution">
    <text evidence="7">The sequence shown here is derived from an EMBL/GenBank/DDBJ whole genome shotgun (WGS) entry which is preliminary data.</text>
</comment>
<evidence type="ECO:0000256" key="4">
    <source>
        <dbReference type="ARBA" id="ARBA00023139"/>
    </source>
</evidence>
<dbReference type="AlphaFoldDB" id="A0A7X0RS19"/>
<evidence type="ECO:0000313" key="8">
    <source>
        <dbReference type="Proteomes" id="UP000547209"/>
    </source>
</evidence>
<dbReference type="PANTHER" id="PTHR43649:SF33">
    <property type="entry name" value="POLYGALACTURONAN_RHAMNOGALACTURONAN-BINDING PROTEIN YTCQ"/>
    <property type="match status" value="1"/>
</dbReference>
<keyword evidence="5" id="KW-0449">Lipoprotein</keyword>
<dbReference type="PANTHER" id="PTHR43649">
    <property type="entry name" value="ARABINOSE-BINDING PROTEIN-RELATED"/>
    <property type="match status" value="1"/>
</dbReference>
<keyword evidence="3" id="KW-0472">Membrane</keyword>
<sequence>MKKPIFSLLAIVLILGLVLAGCGSKNDAGAASDSGTSSEAKGADSGSPDDQKQVTLKVAFFQGGYGDVWFKYLKEQFEASHKNVTVELEGSPKMGEIIVPRIEGNTNVPDVVFLNGLDQMKKWGPSGKMVDITDLYAAPMPDGNTIQDTATETALQSQQWLGKRYSVPWSQSPLGIVYNVDIFEKNGWTYPTTWEEMEKLANEMKAKGIAPFTYPGIYAGYLSALVFPAYTQFGGDAFVNKLTNPQESDIPDLYKDPAFLKTYTQLESLFKNGWIMKGTQALDHTASQMEFLNGKAAMIFNGAWMENEMKDSLPEGFRMRIMPIPPTSDAKVKEMMAVADSRDWGGIPSASKHIDVAKQFLLLASTEASNRKFTELTGAPRAFKYSIDGMSLSDFTKSAIEMLSAYKTVSYIYEPQAIGDGPSGVDFYAAIASGDMTPQQVIDKNVGAAPDKWKEQQKTINSK</sequence>
<feature type="region of interest" description="Disordered" evidence="6">
    <location>
        <begin position="28"/>
        <end position="50"/>
    </location>
</feature>
<dbReference type="InterPro" id="IPR006059">
    <property type="entry name" value="SBP"/>
</dbReference>
<organism evidence="7 8">
    <name type="scientific">Cohnella nanjingensis</name>
    <dbReference type="NCBI Taxonomy" id="1387779"/>
    <lineage>
        <taxon>Bacteria</taxon>
        <taxon>Bacillati</taxon>
        <taxon>Bacillota</taxon>
        <taxon>Bacilli</taxon>
        <taxon>Bacillales</taxon>
        <taxon>Paenibacillaceae</taxon>
        <taxon>Cohnella</taxon>
    </lineage>
</organism>
<evidence type="ECO:0000256" key="6">
    <source>
        <dbReference type="SAM" id="MobiDB-lite"/>
    </source>
</evidence>